<reference evidence="2" key="1">
    <citation type="submission" date="2018-05" db="EMBL/GenBank/DDBJ databases">
        <authorList>
            <person name="Deangelis K."/>
            <person name="Huntemann M."/>
            <person name="Clum A."/>
            <person name="Pillay M."/>
            <person name="Palaniappan K."/>
            <person name="Varghese N."/>
            <person name="Mikhailova N."/>
            <person name="Stamatis D."/>
            <person name="Reddy T."/>
            <person name="Daum C."/>
            <person name="Shapiro N."/>
            <person name="Ivanova N."/>
            <person name="Kyrpides N."/>
            <person name="Woyke T."/>
        </authorList>
    </citation>
    <scope>NUCLEOTIDE SEQUENCE [LARGE SCALE GENOMIC DNA]</scope>
    <source>
        <strain evidence="2">GAS496</strain>
    </source>
</reference>
<accession>A0A318I2K8</accession>
<proteinExistence type="predicted"/>
<reference evidence="1 2" key="2">
    <citation type="submission" date="2018-06" db="EMBL/GenBank/DDBJ databases">
        <title>Sequencing of bacterial isolates from soil warming experiment in Harvard Forest, Massachusetts, USA.</title>
        <authorList>
            <person name="Deangelis K.PhD."/>
        </authorList>
    </citation>
    <scope>NUCLEOTIDE SEQUENCE [LARGE SCALE GENOMIC DNA]</scope>
    <source>
        <strain evidence="1 2">GAS496</strain>
    </source>
</reference>
<keyword evidence="2" id="KW-1185">Reference proteome</keyword>
<protein>
    <submittedName>
        <fullName evidence="1">Uncharacterized protein</fullName>
    </submittedName>
</protein>
<gene>
    <name evidence="1" type="ORF">C8E89_10189</name>
</gene>
<organism evidence="1 2">
    <name type="scientific">Mycolicibacterium moriokaense</name>
    <dbReference type="NCBI Taxonomy" id="39691"/>
    <lineage>
        <taxon>Bacteria</taxon>
        <taxon>Bacillati</taxon>
        <taxon>Actinomycetota</taxon>
        <taxon>Actinomycetes</taxon>
        <taxon>Mycobacteriales</taxon>
        <taxon>Mycobacteriaceae</taxon>
        <taxon>Mycolicibacterium</taxon>
    </lineage>
</organism>
<evidence type="ECO:0000313" key="1">
    <source>
        <dbReference type="EMBL" id="PXX12941.1"/>
    </source>
</evidence>
<comment type="caution">
    <text evidence="1">The sequence shown here is derived from an EMBL/GenBank/DDBJ whole genome shotgun (WGS) entry which is preliminary data.</text>
</comment>
<dbReference type="AlphaFoldDB" id="A0A318I2K8"/>
<evidence type="ECO:0000313" key="2">
    <source>
        <dbReference type="Proteomes" id="UP000247781"/>
    </source>
</evidence>
<name>A0A318I2K8_9MYCO</name>
<dbReference type="Proteomes" id="UP000247781">
    <property type="component" value="Unassembled WGS sequence"/>
</dbReference>
<dbReference type="EMBL" id="QJJU01000001">
    <property type="protein sequence ID" value="PXX12941.1"/>
    <property type="molecule type" value="Genomic_DNA"/>
</dbReference>
<sequence>MQPPCEAEPPRTLDPPTSHRDVYLAAVLEYIDFDDPDLFSDTDR</sequence>